<protein>
    <submittedName>
        <fullName evidence="4">(diamondback moth) hypothetical protein</fullName>
    </submittedName>
</protein>
<name>A0A8S4FZD3_PLUXY</name>
<dbReference type="InterPro" id="IPR010754">
    <property type="entry name" value="OPA3-like"/>
</dbReference>
<dbReference type="GO" id="GO:0019216">
    <property type="term" value="P:regulation of lipid metabolic process"/>
    <property type="evidence" value="ECO:0007669"/>
    <property type="project" value="TreeGrafter"/>
</dbReference>
<dbReference type="Pfam" id="PF07047">
    <property type="entry name" value="OPA3"/>
    <property type="match status" value="1"/>
</dbReference>
<gene>
    <name evidence="4" type="ORF">PLXY2_LOCUS11141</name>
</gene>
<evidence type="ECO:0000256" key="1">
    <source>
        <dbReference type="ARBA" id="ARBA00007584"/>
    </source>
</evidence>
<evidence type="ECO:0000313" key="5">
    <source>
        <dbReference type="Proteomes" id="UP000653454"/>
    </source>
</evidence>
<organism evidence="4 5">
    <name type="scientific">Plutella xylostella</name>
    <name type="common">Diamondback moth</name>
    <name type="synonym">Plutella maculipennis</name>
    <dbReference type="NCBI Taxonomy" id="51655"/>
    <lineage>
        <taxon>Eukaryota</taxon>
        <taxon>Metazoa</taxon>
        <taxon>Ecdysozoa</taxon>
        <taxon>Arthropoda</taxon>
        <taxon>Hexapoda</taxon>
        <taxon>Insecta</taxon>
        <taxon>Pterygota</taxon>
        <taxon>Neoptera</taxon>
        <taxon>Endopterygota</taxon>
        <taxon>Lepidoptera</taxon>
        <taxon>Glossata</taxon>
        <taxon>Ditrysia</taxon>
        <taxon>Yponomeutoidea</taxon>
        <taxon>Plutellidae</taxon>
        <taxon>Plutella</taxon>
    </lineage>
</organism>
<comment type="caution">
    <text evidence="4">The sequence shown here is derived from an EMBL/GenBank/DDBJ whole genome shotgun (WGS) entry which is preliminary data.</text>
</comment>
<sequence>MVVGAFPIAKLAVLLVKQISKPIANACKERAKHHPFFRTYVCMPPAQFYNWCEVKAKMWVLNLGKPVNIPVLSQEMAIELGANLLGEGIIFVIGAGLLFIEYNRQSNKEAVKEAKREEEMKHINSTLSDLFFTVQQQQAQLREMERVVVELASKPGQPGKVKPSPKKSDEGPGSGAQPGKTPPVSNCDYIIEKTPLAHTPYPNTGFILRSLNYIQMDVLSSSAFTGTATNKVIEKTAKPEGKPAVTTRRRDQAIVTGALNNIENDFRSLF</sequence>
<feature type="region of interest" description="Disordered" evidence="3">
    <location>
        <begin position="152"/>
        <end position="186"/>
    </location>
</feature>
<dbReference type="AlphaFoldDB" id="A0A8S4FZD3"/>
<dbReference type="GO" id="GO:0005739">
    <property type="term" value="C:mitochondrion"/>
    <property type="evidence" value="ECO:0007669"/>
    <property type="project" value="TreeGrafter"/>
</dbReference>
<keyword evidence="5" id="KW-1185">Reference proteome</keyword>
<evidence type="ECO:0000313" key="4">
    <source>
        <dbReference type="EMBL" id="CAG9132891.1"/>
    </source>
</evidence>
<dbReference type="PANTHER" id="PTHR12499">
    <property type="entry name" value="OPTIC ATROPHY 3 PROTEIN OPA3"/>
    <property type="match status" value="1"/>
</dbReference>
<evidence type="ECO:0000256" key="3">
    <source>
        <dbReference type="SAM" id="MobiDB-lite"/>
    </source>
</evidence>
<proteinExistence type="inferred from homology"/>
<dbReference type="Proteomes" id="UP000653454">
    <property type="component" value="Unassembled WGS sequence"/>
</dbReference>
<comment type="similarity">
    <text evidence="1">Belongs to the OPA3 family.</text>
</comment>
<dbReference type="PANTHER" id="PTHR12499:SF0">
    <property type="entry name" value="OPTIC ATROPHY 3 PROTEIN"/>
    <property type="match status" value="1"/>
</dbReference>
<reference evidence="4" key="1">
    <citation type="submission" date="2020-11" db="EMBL/GenBank/DDBJ databases">
        <authorList>
            <person name="Whiteford S."/>
        </authorList>
    </citation>
    <scope>NUCLEOTIDE SEQUENCE</scope>
</reference>
<evidence type="ECO:0000256" key="2">
    <source>
        <dbReference type="ARBA" id="ARBA00023054"/>
    </source>
</evidence>
<accession>A0A8S4FZD3</accession>
<dbReference type="EMBL" id="CAJHNJ030000054">
    <property type="protein sequence ID" value="CAG9132891.1"/>
    <property type="molecule type" value="Genomic_DNA"/>
</dbReference>
<keyword evidence="2" id="KW-0175">Coiled coil</keyword>